<proteinExistence type="predicted"/>
<accession>A0ABU9T3H1</accession>
<evidence type="ECO:0000313" key="2">
    <source>
        <dbReference type="Proteomes" id="UP001477870"/>
    </source>
</evidence>
<keyword evidence="2" id="KW-1185">Reference proteome</keyword>
<dbReference type="EMBL" id="JBBMQO010000002">
    <property type="protein sequence ID" value="MEM5500670.1"/>
    <property type="molecule type" value="Genomic_DNA"/>
</dbReference>
<sequence length="145" mass="16375">MALNLIKLCVGVETVDDLAQSIERRKKRLSAVKQPLEIVHTTRMAPKRADEIIGAGSLYWVIKGRVQCRQEIIDLRTYNDSQGISRCDIVMKPELVLTAHQPKRPFQGWRYFKAEDTPRDLGAGEAEISDMPEEMRAELAGLGLI</sequence>
<dbReference type="Proteomes" id="UP001477870">
    <property type="component" value="Unassembled WGS sequence"/>
</dbReference>
<dbReference type="PIRSF" id="PIRSF032025">
    <property type="entry name" value="UCP032025"/>
    <property type="match status" value="1"/>
</dbReference>
<dbReference type="Pfam" id="PF07370">
    <property type="entry name" value="DUF1489"/>
    <property type="match status" value="1"/>
</dbReference>
<evidence type="ECO:0000313" key="1">
    <source>
        <dbReference type="EMBL" id="MEM5500670.1"/>
    </source>
</evidence>
<reference evidence="1 2" key="1">
    <citation type="submission" date="2024-03" db="EMBL/GenBank/DDBJ databases">
        <title>Community enrichment and isolation of bacterial strains for fucoidan degradation.</title>
        <authorList>
            <person name="Sichert A."/>
        </authorList>
    </citation>
    <scope>NUCLEOTIDE SEQUENCE [LARGE SCALE GENOMIC DNA]</scope>
    <source>
        <strain evidence="1 2">AS62</strain>
    </source>
</reference>
<organism evidence="1 2">
    <name type="scientific">Ahrensia kielensis</name>
    <dbReference type="NCBI Taxonomy" id="76980"/>
    <lineage>
        <taxon>Bacteria</taxon>
        <taxon>Pseudomonadati</taxon>
        <taxon>Pseudomonadota</taxon>
        <taxon>Alphaproteobacteria</taxon>
        <taxon>Hyphomicrobiales</taxon>
        <taxon>Ahrensiaceae</taxon>
        <taxon>Ahrensia</taxon>
    </lineage>
</organism>
<protein>
    <submittedName>
        <fullName evidence="1">DUF1489 domain-containing protein</fullName>
    </submittedName>
</protein>
<dbReference type="RefSeq" id="WP_018687631.1">
    <property type="nucleotide sequence ID" value="NZ_JBBMQO010000002.1"/>
</dbReference>
<comment type="caution">
    <text evidence="1">The sequence shown here is derived from an EMBL/GenBank/DDBJ whole genome shotgun (WGS) entry which is preliminary data.</text>
</comment>
<gene>
    <name evidence="1" type="ORF">WNY59_03605</name>
</gene>
<dbReference type="InterPro" id="IPR008320">
    <property type="entry name" value="UCP032025"/>
</dbReference>
<name>A0ABU9T3H1_9HYPH</name>